<comment type="subcellular location">
    <subcellularLocation>
        <location evidence="1">Cytoplasm</location>
    </subcellularLocation>
</comment>
<evidence type="ECO:0000256" key="5">
    <source>
        <dbReference type="ARBA" id="ARBA00023134"/>
    </source>
</evidence>
<dbReference type="InterPro" id="IPR011645">
    <property type="entry name" value="HNOB_dom_associated"/>
</dbReference>
<dbReference type="CDD" id="cd07302">
    <property type="entry name" value="CHD"/>
    <property type="match status" value="1"/>
</dbReference>
<dbReference type="GO" id="GO:0004383">
    <property type="term" value="F:guanylate cyclase activity"/>
    <property type="evidence" value="ECO:0007669"/>
    <property type="project" value="UniProtKB-EC"/>
</dbReference>
<feature type="domain" description="Guanylate cyclase" evidence="8">
    <location>
        <begin position="644"/>
        <end position="802"/>
    </location>
</feature>
<dbReference type="OrthoDB" id="6127067at2759"/>
<keyword evidence="5" id="KW-0342">GTP-binding</keyword>
<keyword evidence="7" id="KW-0141">cGMP biosynthesis</keyword>
<name>A0A814IJQ1_9BILA</name>
<organism evidence="9 10">
    <name type="scientific">Adineta steineri</name>
    <dbReference type="NCBI Taxonomy" id="433720"/>
    <lineage>
        <taxon>Eukaryota</taxon>
        <taxon>Metazoa</taxon>
        <taxon>Spiralia</taxon>
        <taxon>Gnathifera</taxon>
        <taxon>Rotifera</taxon>
        <taxon>Eurotatoria</taxon>
        <taxon>Bdelloidea</taxon>
        <taxon>Adinetida</taxon>
        <taxon>Adinetidae</taxon>
        <taxon>Adineta</taxon>
    </lineage>
</organism>
<dbReference type="InterPro" id="IPR011644">
    <property type="entry name" value="Heme_NO-bd"/>
</dbReference>
<evidence type="ECO:0000313" key="9">
    <source>
        <dbReference type="EMBL" id="CAF1025331.1"/>
    </source>
</evidence>
<keyword evidence="6" id="KW-0456">Lyase</keyword>
<comment type="caution">
    <text evidence="9">The sequence shown here is derived from an EMBL/GenBank/DDBJ whole genome shotgun (WGS) entry which is preliminary data.</text>
</comment>
<dbReference type="InterPro" id="IPR042463">
    <property type="entry name" value="HNOB_dom_associated_sf"/>
</dbReference>
<protein>
    <recommendedName>
        <fullName evidence="2">guanylate cyclase</fullName>
        <ecNumber evidence="2">4.6.1.2</ecNumber>
    </recommendedName>
</protein>
<evidence type="ECO:0000256" key="6">
    <source>
        <dbReference type="ARBA" id="ARBA00023239"/>
    </source>
</evidence>
<evidence type="ECO:0000256" key="1">
    <source>
        <dbReference type="ARBA" id="ARBA00004496"/>
    </source>
</evidence>
<evidence type="ECO:0000313" key="10">
    <source>
        <dbReference type="Proteomes" id="UP000663891"/>
    </source>
</evidence>
<dbReference type="InterPro" id="IPR001054">
    <property type="entry name" value="A/G_cyclase"/>
</dbReference>
<accession>A0A814IJQ1</accession>
<dbReference type="GO" id="GO:0070482">
    <property type="term" value="P:response to oxygen levels"/>
    <property type="evidence" value="ECO:0007669"/>
    <property type="project" value="TreeGrafter"/>
</dbReference>
<dbReference type="EMBL" id="CAJNON010000141">
    <property type="protein sequence ID" value="CAF1025331.1"/>
    <property type="molecule type" value="Genomic_DNA"/>
</dbReference>
<dbReference type="SUPFAM" id="SSF111126">
    <property type="entry name" value="Ligand-binding domain in the NO signalling and Golgi transport"/>
    <property type="match status" value="2"/>
</dbReference>
<keyword evidence="3" id="KW-0963">Cytoplasm</keyword>
<dbReference type="Pfam" id="PF00211">
    <property type="entry name" value="Guanylate_cyc"/>
    <property type="match status" value="1"/>
</dbReference>
<evidence type="ECO:0000256" key="7">
    <source>
        <dbReference type="ARBA" id="ARBA00023293"/>
    </source>
</evidence>
<proteinExistence type="predicted"/>
<dbReference type="GO" id="GO:0008074">
    <property type="term" value="C:guanylate cyclase complex, soluble"/>
    <property type="evidence" value="ECO:0007669"/>
    <property type="project" value="TreeGrafter"/>
</dbReference>
<dbReference type="PANTHER" id="PTHR45655">
    <property type="entry name" value="GUANYLATE CYCLASE SOLUBLE SUBUNIT BETA-2"/>
    <property type="match status" value="1"/>
</dbReference>
<dbReference type="InterPro" id="IPR038158">
    <property type="entry name" value="H-NOX_domain_sf"/>
</dbReference>
<dbReference type="Gene3D" id="3.90.1520.10">
    <property type="entry name" value="H-NOX domain"/>
    <property type="match status" value="2"/>
</dbReference>
<dbReference type="Proteomes" id="UP000663891">
    <property type="component" value="Unassembled WGS sequence"/>
</dbReference>
<evidence type="ECO:0000256" key="4">
    <source>
        <dbReference type="ARBA" id="ARBA00022741"/>
    </source>
</evidence>
<keyword evidence="4" id="KW-0547">Nucleotide-binding</keyword>
<dbReference type="Gene3D" id="3.30.70.1230">
    <property type="entry name" value="Nucleotide cyclase"/>
    <property type="match status" value="1"/>
</dbReference>
<dbReference type="GO" id="GO:0019934">
    <property type="term" value="P:cGMP-mediated signaling"/>
    <property type="evidence" value="ECO:0007669"/>
    <property type="project" value="TreeGrafter"/>
</dbReference>
<dbReference type="SUPFAM" id="SSF55073">
    <property type="entry name" value="Nucleotide cyclase"/>
    <property type="match status" value="1"/>
</dbReference>
<evidence type="ECO:0000259" key="8">
    <source>
        <dbReference type="PROSITE" id="PS50125"/>
    </source>
</evidence>
<evidence type="ECO:0000256" key="3">
    <source>
        <dbReference type="ARBA" id="ARBA00022490"/>
    </source>
</evidence>
<dbReference type="PANTHER" id="PTHR45655:SF13">
    <property type="entry name" value="SOLUBLE GUANYLATE CYCLASE GCY-32-RELATED"/>
    <property type="match status" value="1"/>
</dbReference>
<dbReference type="InterPro" id="IPR024096">
    <property type="entry name" value="NO_sig/Golgi_transp_ligand-bd"/>
</dbReference>
<dbReference type="InterPro" id="IPR029787">
    <property type="entry name" value="Nucleotide_cyclase"/>
</dbReference>
<dbReference type="Gene3D" id="3.30.450.260">
    <property type="entry name" value="Haem NO binding associated domain"/>
    <property type="match status" value="2"/>
</dbReference>
<gene>
    <name evidence="9" type="ORF">VCS650_LOCUS16025</name>
</gene>
<sequence>MVEILNDGSRDEYLQFFGENFIRYFYRYGFNKILRVAGRNLRDFLFAIDQLHDSNRFTFPQMQHPLFHVTEENENGVILNYKSVRYGLAHFAIGGLKAAASLLFNEKDLDVTIQHDLSNNQYSDIVFCVHFDNKKYEVKRLFNVPSLPPVKSKTFFRIFPFSILMDSTLRIHRFGKNIQKAFPDDIPLIGRPLDEVFRLIRPDIHVEWDKVLSYSRHMVFLMESRLPLRAGSSGKIQLQGQMKYLEYENMLWFLCHPVLGSANDMISAGLHLNDLNLFDNTSDILITGMVEILNDGSRDEYLQFFGENFIRYFYRYGFNKILRVAGRNLRDFLFAIDQLHDSNRFTFPQMQHPLFHVTEENENGVILNYKSVRYGLAHFAIGGLKAAASLLFNENDLDVTIQHDLSNNQYSDIVFCVHFDNKKHEVKRLFNVPSLPPVKSKTFFRIFPFSILMDSTLRIHRFGKNIQKAFPDDIPLIGRPLDEVFRLIRPDIHVEWDKVLSYSRHMVFLMESRLPLRSGSSGKIQLQGQMKYLEYENMLWFLCHPVLGSANDMISAGLHLNDLNLFDNTSDILITGIQQEHELEITKYKQHVWMKKEPDLRHKLNVCHEKNQALLHSTMPKHITLLLQSGLQGNSICECQPFVTIMFIDVMDMKTLSDHLDAAHTITCLNEIIILFDTIADKFDVFKVEIKADGSYMLVSGIHDQSHLVQEQNRSQILSNISINEEEKFNKNSSGLNPTEIIAELSLEFLHASEHIHNPITNKPFHLKLGFHSGTAIGGIVGTRNYQYCLFGDTVSIASQITATCEIGRIHLSQMAYSHLVAGNCFKIEYRGQVDIKGSGPTDTYWLTGLNEKSCTTKINKNQTVFKCPFSIQNLVLK</sequence>
<dbReference type="GO" id="GO:0005525">
    <property type="term" value="F:GTP binding"/>
    <property type="evidence" value="ECO:0007669"/>
    <property type="project" value="UniProtKB-KW"/>
</dbReference>
<dbReference type="AlphaFoldDB" id="A0A814IJQ1"/>
<reference evidence="9" key="1">
    <citation type="submission" date="2021-02" db="EMBL/GenBank/DDBJ databases">
        <authorList>
            <person name="Nowell W R."/>
        </authorList>
    </citation>
    <scope>NUCLEOTIDE SEQUENCE</scope>
</reference>
<dbReference type="Pfam" id="PF07701">
    <property type="entry name" value="HNOBA"/>
    <property type="match status" value="2"/>
</dbReference>
<dbReference type="PROSITE" id="PS50125">
    <property type="entry name" value="GUANYLATE_CYCLASE_2"/>
    <property type="match status" value="1"/>
</dbReference>
<dbReference type="Pfam" id="PF07700">
    <property type="entry name" value="HNOB"/>
    <property type="match status" value="1"/>
</dbReference>
<dbReference type="EC" id="4.6.1.2" evidence="2"/>
<dbReference type="GO" id="GO:0020037">
    <property type="term" value="F:heme binding"/>
    <property type="evidence" value="ECO:0007669"/>
    <property type="project" value="InterPro"/>
</dbReference>
<evidence type="ECO:0000256" key="2">
    <source>
        <dbReference type="ARBA" id="ARBA00012202"/>
    </source>
</evidence>
<dbReference type="SMART" id="SM00044">
    <property type="entry name" value="CYCc"/>
    <property type="match status" value="1"/>
</dbReference>